<dbReference type="Gene3D" id="1.20.1560.10">
    <property type="entry name" value="ABC transporter type 1, transmembrane domain"/>
    <property type="match status" value="1"/>
</dbReference>
<dbReference type="STRING" id="1349421.OI18_11320"/>
<comment type="subcellular location">
    <subcellularLocation>
        <location evidence="1">Cell membrane</location>
        <topology evidence="1">Multi-pass membrane protein</topology>
    </subcellularLocation>
</comment>
<accession>A0A0C1IW10</accession>
<dbReference type="RefSeq" id="WP_039139916.1">
    <property type="nucleotide sequence ID" value="NZ_JSVC01000011.1"/>
</dbReference>
<sequence length="597" mass="67836">MLKRTLEGLLLIRTFRLLRKVIPPPLRRKGIVALGSVFLNSVTDLIGLATLIPLFMVIIDESKIHSNAFLNFLYNSFHFSSNKMFVVFLCCAVLTFIIIKNLVSIFLISVQTKFSFSLYKYFSSRLYAYYYSQGLLYLKEHNSNKIVNNISYNVLSFVQNVVMGCLGLINEFLIIGLIIVGILVYNPTAILILLLTVFPIVIIFSRIVKSKLTTLGKEMSGLHVNLNKGILESLHGYSDFVIRNKSYWTYQRLSRLLTKMSSRQIKKYVLLQIPAKVIETAIVLSLIAIVLFSIFVNVDLANLSVLLGVFGLAAYRILPSLNKLMLYIMNIRNNQFVFEIIEKTDYKQVIKAAHSVQPKETISFKEKLELRNISFSFDRINKKVIKDFSIEIPKGERLGIIGRSGSGKTTLLNILLRFYNQQSGEILVDNVVLNEEQTSRWRNIIGYVPQEVFIMDASLAENIALGEDLENIDFEWLDVVIKLARLQPVVNALDEGVRTNIGERGGKLSGGQKQRLGIARALYNRAQILFFDEATSSLDSETEEEINNSILHLSSINKDLTIIIIAHRISSLKHCSRIIELENGSVKKEWNYADLIQ</sequence>
<dbReference type="SUPFAM" id="SSF52540">
    <property type="entry name" value="P-loop containing nucleoside triphosphate hydrolases"/>
    <property type="match status" value="1"/>
</dbReference>
<keyword evidence="6 7" id="KW-0472">Membrane</keyword>
<dbReference type="PROSITE" id="PS00211">
    <property type="entry name" value="ABC_TRANSPORTER_1"/>
    <property type="match status" value="1"/>
</dbReference>
<feature type="domain" description="ABC transporter" evidence="8">
    <location>
        <begin position="368"/>
        <end position="597"/>
    </location>
</feature>
<gene>
    <name evidence="10" type="ORF">OI18_11320</name>
</gene>
<keyword evidence="11" id="KW-1185">Reference proteome</keyword>
<feature type="transmembrane region" description="Helical" evidence="7">
    <location>
        <begin position="189"/>
        <end position="208"/>
    </location>
</feature>
<dbReference type="OrthoDB" id="1522160at2"/>
<dbReference type="EMBL" id="JSVC01000011">
    <property type="protein sequence ID" value="KIC94664.1"/>
    <property type="molecule type" value="Genomic_DNA"/>
</dbReference>
<dbReference type="InterPro" id="IPR036640">
    <property type="entry name" value="ABC1_TM_sf"/>
</dbReference>
<protein>
    <recommendedName>
        <fullName evidence="12">ABC transporter ATP-binding protein</fullName>
    </recommendedName>
</protein>
<dbReference type="InterPro" id="IPR003593">
    <property type="entry name" value="AAA+_ATPase"/>
</dbReference>
<dbReference type="GO" id="GO:0034040">
    <property type="term" value="F:ATPase-coupled lipid transmembrane transporter activity"/>
    <property type="evidence" value="ECO:0007669"/>
    <property type="project" value="TreeGrafter"/>
</dbReference>
<dbReference type="GO" id="GO:0140359">
    <property type="term" value="F:ABC-type transporter activity"/>
    <property type="evidence" value="ECO:0007669"/>
    <property type="project" value="InterPro"/>
</dbReference>
<organism evidence="10 11">
    <name type="scientific">Flavihumibacter solisilvae</name>
    <dbReference type="NCBI Taxonomy" id="1349421"/>
    <lineage>
        <taxon>Bacteria</taxon>
        <taxon>Pseudomonadati</taxon>
        <taxon>Bacteroidota</taxon>
        <taxon>Chitinophagia</taxon>
        <taxon>Chitinophagales</taxon>
        <taxon>Chitinophagaceae</taxon>
        <taxon>Flavihumibacter</taxon>
    </lineage>
</organism>
<dbReference type="InterPro" id="IPR027417">
    <property type="entry name" value="P-loop_NTPase"/>
</dbReference>
<dbReference type="GO" id="GO:0005886">
    <property type="term" value="C:plasma membrane"/>
    <property type="evidence" value="ECO:0007669"/>
    <property type="project" value="UniProtKB-SubCell"/>
</dbReference>
<evidence type="ECO:0000313" key="11">
    <source>
        <dbReference type="Proteomes" id="UP000031408"/>
    </source>
</evidence>
<dbReference type="InterPro" id="IPR011527">
    <property type="entry name" value="ABC1_TM_dom"/>
</dbReference>
<evidence type="ECO:0000256" key="6">
    <source>
        <dbReference type="ARBA" id="ARBA00023136"/>
    </source>
</evidence>
<dbReference type="GO" id="GO:0005524">
    <property type="term" value="F:ATP binding"/>
    <property type="evidence" value="ECO:0007669"/>
    <property type="project" value="UniProtKB-KW"/>
</dbReference>
<name>A0A0C1IW10_9BACT</name>
<keyword evidence="2 7" id="KW-0812">Transmembrane</keyword>
<evidence type="ECO:0008006" key="12">
    <source>
        <dbReference type="Google" id="ProtNLM"/>
    </source>
</evidence>
<feature type="transmembrane region" description="Helical" evidence="7">
    <location>
        <begin position="269"/>
        <end position="294"/>
    </location>
</feature>
<dbReference type="GO" id="GO:0016887">
    <property type="term" value="F:ATP hydrolysis activity"/>
    <property type="evidence" value="ECO:0007669"/>
    <property type="project" value="InterPro"/>
</dbReference>
<proteinExistence type="predicted"/>
<reference evidence="10 11" key="1">
    <citation type="submission" date="2014-11" db="EMBL/GenBank/DDBJ databases">
        <title>Genome sequence of Flavihumibacter solisilvae 3-3.</title>
        <authorList>
            <person name="Zhou G."/>
            <person name="Li M."/>
            <person name="Wang G."/>
        </authorList>
    </citation>
    <scope>NUCLEOTIDE SEQUENCE [LARGE SCALE GENOMIC DNA]</scope>
    <source>
        <strain evidence="10 11">3-3</strain>
    </source>
</reference>
<dbReference type="PANTHER" id="PTHR24221:SF654">
    <property type="entry name" value="ATP-BINDING CASSETTE SUB-FAMILY B MEMBER 6"/>
    <property type="match status" value="1"/>
</dbReference>
<comment type="caution">
    <text evidence="10">The sequence shown here is derived from an EMBL/GenBank/DDBJ whole genome shotgun (WGS) entry which is preliminary data.</text>
</comment>
<evidence type="ECO:0000256" key="1">
    <source>
        <dbReference type="ARBA" id="ARBA00004651"/>
    </source>
</evidence>
<evidence type="ECO:0000256" key="3">
    <source>
        <dbReference type="ARBA" id="ARBA00022741"/>
    </source>
</evidence>
<keyword evidence="5 7" id="KW-1133">Transmembrane helix</keyword>
<dbReference type="SMART" id="SM00382">
    <property type="entry name" value="AAA"/>
    <property type="match status" value="1"/>
</dbReference>
<keyword evidence="3" id="KW-0547">Nucleotide-binding</keyword>
<feature type="domain" description="ABC transmembrane type-1" evidence="9">
    <location>
        <begin position="69"/>
        <end position="333"/>
    </location>
</feature>
<evidence type="ECO:0000259" key="9">
    <source>
        <dbReference type="PROSITE" id="PS50929"/>
    </source>
</evidence>
<dbReference type="InterPro" id="IPR039421">
    <property type="entry name" value="Type_1_exporter"/>
</dbReference>
<evidence type="ECO:0000256" key="2">
    <source>
        <dbReference type="ARBA" id="ARBA00022692"/>
    </source>
</evidence>
<evidence type="ECO:0000256" key="5">
    <source>
        <dbReference type="ARBA" id="ARBA00022989"/>
    </source>
</evidence>
<dbReference type="Proteomes" id="UP000031408">
    <property type="component" value="Unassembled WGS sequence"/>
</dbReference>
<evidence type="ECO:0000256" key="7">
    <source>
        <dbReference type="SAM" id="Phobius"/>
    </source>
</evidence>
<keyword evidence="4" id="KW-0067">ATP-binding</keyword>
<dbReference type="SUPFAM" id="SSF90123">
    <property type="entry name" value="ABC transporter transmembrane region"/>
    <property type="match status" value="1"/>
</dbReference>
<dbReference type="PROSITE" id="PS50893">
    <property type="entry name" value="ABC_TRANSPORTER_2"/>
    <property type="match status" value="1"/>
</dbReference>
<dbReference type="InterPro" id="IPR017871">
    <property type="entry name" value="ABC_transporter-like_CS"/>
</dbReference>
<feature type="transmembrane region" description="Helical" evidence="7">
    <location>
        <begin position="84"/>
        <end position="110"/>
    </location>
</feature>
<dbReference type="PANTHER" id="PTHR24221">
    <property type="entry name" value="ATP-BINDING CASSETTE SUB-FAMILY B"/>
    <property type="match status" value="1"/>
</dbReference>
<feature type="transmembrane region" description="Helical" evidence="7">
    <location>
        <begin position="161"/>
        <end position="183"/>
    </location>
</feature>
<dbReference type="AlphaFoldDB" id="A0A0C1IW10"/>
<dbReference type="PROSITE" id="PS50929">
    <property type="entry name" value="ABC_TM1F"/>
    <property type="match status" value="1"/>
</dbReference>
<feature type="transmembrane region" description="Helical" evidence="7">
    <location>
        <begin position="37"/>
        <end position="59"/>
    </location>
</feature>
<feature type="transmembrane region" description="Helical" evidence="7">
    <location>
        <begin position="300"/>
        <end position="318"/>
    </location>
</feature>
<evidence type="ECO:0000256" key="4">
    <source>
        <dbReference type="ARBA" id="ARBA00022840"/>
    </source>
</evidence>
<dbReference type="Pfam" id="PF00005">
    <property type="entry name" value="ABC_tran"/>
    <property type="match status" value="1"/>
</dbReference>
<dbReference type="InterPro" id="IPR003439">
    <property type="entry name" value="ABC_transporter-like_ATP-bd"/>
</dbReference>
<evidence type="ECO:0000313" key="10">
    <source>
        <dbReference type="EMBL" id="KIC94664.1"/>
    </source>
</evidence>
<evidence type="ECO:0000259" key="8">
    <source>
        <dbReference type="PROSITE" id="PS50893"/>
    </source>
</evidence>
<dbReference type="Gene3D" id="3.40.50.300">
    <property type="entry name" value="P-loop containing nucleotide triphosphate hydrolases"/>
    <property type="match status" value="1"/>
</dbReference>